<accession>A0A5K7S3N4</accession>
<evidence type="ECO:0000313" key="5">
    <source>
        <dbReference type="EMBL" id="BBE16152.1"/>
    </source>
</evidence>
<dbReference type="PROSITE" id="PS01124">
    <property type="entry name" value="HTH_ARAC_FAMILY_2"/>
    <property type="match status" value="1"/>
</dbReference>
<dbReference type="PANTHER" id="PTHR43280:SF2">
    <property type="entry name" value="HTH-TYPE TRANSCRIPTIONAL REGULATOR EXSA"/>
    <property type="match status" value="1"/>
</dbReference>
<dbReference type="GO" id="GO:0043565">
    <property type="term" value="F:sequence-specific DNA binding"/>
    <property type="evidence" value="ECO:0007669"/>
    <property type="project" value="InterPro"/>
</dbReference>
<dbReference type="InterPro" id="IPR018771">
    <property type="entry name" value="PocR_dom"/>
</dbReference>
<dbReference type="InterPro" id="IPR018060">
    <property type="entry name" value="HTH_AraC"/>
</dbReference>
<name>A0A5K7S3N4_9BACT</name>
<evidence type="ECO:0000259" key="4">
    <source>
        <dbReference type="PROSITE" id="PS01124"/>
    </source>
</evidence>
<evidence type="ECO:0000256" key="2">
    <source>
        <dbReference type="ARBA" id="ARBA00023125"/>
    </source>
</evidence>
<dbReference type="Proteomes" id="UP001193389">
    <property type="component" value="Chromosome"/>
</dbReference>
<dbReference type="KEGG" id="anf:AQPE_0289"/>
<dbReference type="EMBL" id="AP018694">
    <property type="protein sequence ID" value="BBE16152.1"/>
    <property type="molecule type" value="Genomic_DNA"/>
</dbReference>
<keyword evidence="6" id="KW-1185">Reference proteome</keyword>
<keyword evidence="2" id="KW-0238">DNA-binding</keyword>
<feature type="domain" description="HTH araC/xylS-type" evidence="4">
    <location>
        <begin position="183"/>
        <end position="279"/>
    </location>
</feature>
<proteinExistence type="predicted"/>
<dbReference type="SUPFAM" id="SSF46689">
    <property type="entry name" value="Homeodomain-like"/>
    <property type="match status" value="2"/>
</dbReference>
<dbReference type="SMART" id="SM00342">
    <property type="entry name" value="HTH_ARAC"/>
    <property type="match status" value="1"/>
</dbReference>
<dbReference type="PANTHER" id="PTHR43280">
    <property type="entry name" value="ARAC-FAMILY TRANSCRIPTIONAL REGULATOR"/>
    <property type="match status" value="1"/>
</dbReference>
<dbReference type="InterPro" id="IPR009057">
    <property type="entry name" value="Homeodomain-like_sf"/>
</dbReference>
<evidence type="ECO:0000256" key="1">
    <source>
        <dbReference type="ARBA" id="ARBA00023015"/>
    </source>
</evidence>
<protein>
    <submittedName>
        <fullName evidence="5">Two-component response regulator yesN</fullName>
    </submittedName>
</protein>
<dbReference type="Gene3D" id="1.10.10.60">
    <property type="entry name" value="Homeodomain-like"/>
    <property type="match status" value="2"/>
</dbReference>
<dbReference type="AlphaFoldDB" id="A0A5K7S3N4"/>
<keyword evidence="1" id="KW-0805">Transcription regulation</keyword>
<evidence type="ECO:0000313" key="6">
    <source>
        <dbReference type="Proteomes" id="UP001193389"/>
    </source>
</evidence>
<dbReference type="Pfam" id="PF10114">
    <property type="entry name" value="PocR"/>
    <property type="match status" value="1"/>
</dbReference>
<organism evidence="5 6">
    <name type="scientific">Aquipluma nitroreducens</name>
    <dbReference type="NCBI Taxonomy" id="2010828"/>
    <lineage>
        <taxon>Bacteria</taxon>
        <taxon>Pseudomonadati</taxon>
        <taxon>Bacteroidota</taxon>
        <taxon>Bacteroidia</taxon>
        <taxon>Marinilabiliales</taxon>
        <taxon>Prolixibacteraceae</taxon>
        <taxon>Aquipluma</taxon>
    </lineage>
</organism>
<gene>
    <name evidence="5" type="ORF">AQPE_0289</name>
</gene>
<dbReference type="GO" id="GO:0003700">
    <property type="term" value="F:DNA-binding transcription factor activity"/>
    <property type="evidence" value="ECO:0007669"/>
    <property type="project" value="InterPro"/>
</dbReference>
<reference evidence="5" key="1">
    <citation type="journal article" date="2020" name="Int. J. Syst. Evol. Microbiol.">
        <title>Aquipluma nitroreducens gen. nov. sp. nov., a novel facultatively anaerobic bacterium isolated from a freshwater lake.</title>
        <authorList>
            <person name="Watanabe M."/>
            <person name="Kojima H."/>
            <person name="Fukui M."/>
        </authorList>
    </citation>
    <scope>NUCLEOTIDE SEQUENCE</scope>
    <source>
        <strain evidence="5">MeG22</strain>
    </source>
</reference>
<keyword evidence="3" id="KW-0804">Transcription</keyword>
<evidence type="ECO:0000256" key="3">
    <source>
        <dbReference type="ARBA" id="ARBA00023163"/>
    </source>
</evidence>
<sequence length="285" mass="33512">MEVYKEELSIEVAEIKMMMDLLSNLFSIRASLIYAINEEQYTNEIAGNNGDYQDFCKLIQLELKHKCIACDRDKFKEANKKKEPLLYRCYNGLYEMYLPLLIDNYLIGYLHFGQVRAEKDFKVIADECSLHEHSRIADIEKSYNSMIFIEKEKLILISALFQQFADIILKNKLVELKKAKPEYYLRKYVEENLDKPIDVNSAAEFIGMSISFVTHKFKEIYGISFHEYLSRARIDRSKKLLQKNSISETFLKCGFNNRYHFSKVFKKIEGVTPHEFQLSSNFTGQ</sequence>
<dbReference type="RefSeq" id="WP_318349251.1">
    <property type="nucleotide sequence ID" value="NZ_AP018694.1"/>
</dbReference>
<dbReference type="Pfam" id="PF12833">
    <property type="entry name" value="HTH_18"/>
    <property type="match status" value="1"/>
</dbReference>